<keyword evidence="3" id="KW-1185">Reference proteome</keyword>
<dbReference type="Proteomes" id="UP001626537">
    <property type="component" value="Chromosome"/>
</dbReference>
<feature type="transmembrane region" description="Helical" evidence="1">
    <location>
        <begin position="102"/>
        <end position="121"/>
    </location>
</feature>
<name>A0ABZ0I6A7_9GAMM</name>
<organism evidence="2 3">
    <name type="scientific">Congregibacter variabilis</name>
    <dbReference type="NCBI Taxonomy" id="3081200"/>
    <lineage>
        <taxon>Bacteria</taxon>
        <taxon>Pseudomonadati</taxon>
        <taxon>Pseudomonadota</taxon>
        <taxon>Gammaproteobacteria</taxon>
        <taxon>Cellvibrionales</taxon>
        <taxon>Halieaceae</taxon>
        <taxon>Congregibacter</taxon>
    </lineage>
</organism>
<reference evidence="2 3" key="1">
    <citation type="submission" date="2023-10" db="EMBL/GenBank/DDBJ databases">
        <title>Two novel species belonging to the OM43/NOR5 clade.</title>
        <authorList>
            <person name="Park M."/>
        </authorList>
    </citation>
    <scope>NUCLEOTIDE SEQUENCE [LARGE SCALE GENOMIC DNA]</scope>
    <source>
        <strain evidence="2 3">IMCC43200</strain>
    </source>
</reference>
<evidence type="ECO:0000313" key="2">
    <source>
        <dbReference type="EMBL" id="WOJ94690.1"/>
    </source>
</evidence>
<keyword evidence="1" id="KW-0812">Transmembrane</keyword>
<feature type="transmembrane region" description="Helical" evidence="1">
    <location>
        <begin position="75"/>
        <end position="95"/>
    </location>
</feature>
<feature type="transmembrane region" description="Helical" evidence="1">
    <location>
        <begin position="133"/>
        <end position="154"/>
    </location>
</feature>
<keyword evidence="1" id="KW-0472">Membrane</keyword>
<feature type="transmembrane region" description="Helical" evidence="1">
    <location>
        <begin position="21"/>
        <end position="47"/>
    </location>
</feature>
<dbReference type="RefSeq" id="WP_407349327.1">
    <property type="nucleotide sequence ID" value="NZ_CP136864.1"/>
</dbReference>
<keyword evidence="1" id="KW-1133">Transmembrane helix</keyword>
<evidence type="ECO:0000313" key="3">
    <source>
        <dbReference type="Proteomes" id="UP001626537"/>
    </source>
</evidence>
<gene>
    <name evidence="2" type="ORF">R0135_05860</name>
</gene>
<dbReference type="EMBL" id="CP136864">
    <property type="protein sequence ID" value="WOJ94690.1"/>
    <property type="molecule type" value="Genomic_DNA"/>
</dbReference>
<evidence type="ECO:0000256" key="1">
    <source>
        <dbReference type="SAM" id="Phobius"/>
    </source>
</evidence>
<accession>A0ABZ0I6A7</accession>
<protein>
    <submittedName>
        <fullName evidence="2">Uncharacterized protein</fullName>
    </submittedName>
</protein>
<sequence>MTADYFRFGLQRDVDSPTSRRYWLASGLLLLWGLGYALLIAEALYIMRPSDFDRLVNAGMILPGYGDYVQQLPPWIVGLTLFKASSRILGAIGLLLRKRWAVTMYGLSLAVSCLIFFRGFLLDNRGAYEAPGLIGLDVLFFCVSVYALYFAAVARVRGTLR</sequence>
<proteinExistence type="predicted"/>